<dbReference type="GeneID" id="43682108"/>
<keyword evidence="3" id="KW-0812">Transmembrane</keyword>
<evidence type="ECO:0000256" key="1">
    <source>
        <dbReference type="ARBA" id="ARBA00023125"/>
    </source>
</evidence>
<dbReference type="Gene3D" id="1.10.357.10">
    <property type="entry name" value="Tetracycline Repressor, domain 2"/>
    <property type="match status" value="1"/>
</dbReference>
<dbReference type="PANTHER" id="PTHR43479">
    <property type="entry name" value="ACREF/ENVCD OPERON REPRESSOR-RELATED"/>
    <property type="match status" value="1"/>
</dbReference>
<protein>
    <submittedName>
        <fullName evidence="5">TetR family transcriptional regulator</fullName>
    </submittedName>
</protein>
<keyword evidence="3" id="KW-0472">Membrane</keyword>
<dbReference type="InterPro" id="IPR009057">
    <property type="entry name" value="Homeodomain-like_sf"/>
</dbReference>
<proteinExistence type="predicted"/>
<accession>A0A099LQ70</accession>
<dbReference type="eggNOG" id="COG1309">
    <property type="taxonomic scope" value="Bacteria"/>
</dbReference>
<feature type="DNA-binding region" description="H-T-H motif" evidence="2">
    <location>
        <begin position="37"/>
        <end position="56"/>
    </location>
</feature>
<comment type="caution">
    <text evidence="5">The sequence shown here is derived from an EMBL/GenBank/DDBJ whole genome shotgun (WGS) entry which is preliminary data.</text>
</comment>
<dbReference type="PROSITE" id="PS50977">
    <property type="entry name" value="HTH_TETR_2"/>
    <property type="match status" value="1"/>
</dbReference>
<evidence type="ECO:0000259" key="4">
    <source>
        <dbReference type="PROSITE" id="PS50977"/>
    </source>
</evidence>
<organism evidence="5 6">
    <name type="scientific">Vibrio navarrensis</name>
    <dbReference type="NCBI Taxonomy" id="29495"/>
    <lineage>
        <taxon>Bacteria</taxon>
        <taxon>Pseudomonadati</taxon>
        <taxon>Pseudomonadota</taxon>
        <taxon>Gammaproteobacteria</taxon>
        <taxon>Vibrionales</taxon>
        <taxon>Vibrionaceae</taxon>
        <taxon>Vibrio</taxon>
    </lineage>
</organism>
<evidence type="ECO:0000256" key="2">
    <source>
        <dbReference type="PROSITE-ProRule" id="PRU00335"/>
    </source>
</evidence>
<dbReference type="Pfam" id="PF00440">
    <property type="entry name" value="TetR_N"/>
    <property type="match status" value="1"/>
</dbReference>
<sequence>MAEKRRVGRPSSKTDARKKLIDHARDLFVVMAYDKVSTRLIAQKAGVNSALIRYYFGSKEGLFETMLRETLAPMQKKMQQLVMESTERNLLDIMKTYYREMVKMPQFPRLIVQVMHMPPSDIQRRLVEKVFLDITQPMQEMLFGKLASSGVINPERDPQLCRISYISLMVFPFIAPPALLAVHGVEMNETFLDRLVEHNIQVMKSGFLRPELATAL</sequence>
<keyword evidence="6" id="KW-1185">Reference proteome</keyword>
<dbReference type="SUPFAM" id="SSF46689">
    <property type="entry name" value="Homeodomain-like"/>
    <property type="match status" value="1"/>
</dbReference>
<feature type="transmembrane region" description="Helical" evidence="3">
    <location>
        <begin position="165"/>
        <end position="185"/>
    </location>
</feature>
<name>A0A099LQ70_9VIBR</name>
<gene>
    <name evidence="5" type="ORF">EA26_02690</name>
</gene>
<evidence type="ECO:0000256" key="3">
    <source>
        <dbReference type="SAM" id="Phobius"/>
    </source>
</evidence>
<keyword evidence="3" id="KW-1133">Transmembrane helix</keyword>
<dbReference type="EMBL" id="JMCG01000001">
    <property type="protein sequence ID" value="KGK10275.1"/>
    <property type="molecule type" value="Genomic_DNA"/>
</dbReference>
<dbReference type="InterPro" id="IPR001647">
    <property type="entry name" value="HTH_TetR"/>
</dbReference>
<keyword evidence="1 2" id="KW-0238">DNA-binding</keyword>
<dbReference type="PRINTS" id="PR00455">
    <property type="entry name" value="HTHTETR"/>
</dbReference>
<dbReference type="AlphaFoldDB" id="A0A099LQ70"/>
<feature type="domain" description="HTH tetR-type" evidence="4">
    <location>
        <begin position="14"/>
        <end position="74"/>
    </location>
</feature>
<dbReference type="GO" id="GO:0003677">
    <property type="term" value="F:DNA binding"/>
    <property type="evidence" value="ECO:0007669"/>
    <property type="project" value="UniProtKB-UniRule"/>
</dbReference>
<dbReference type="STRING" id="29495.EA26_02690"/>
<evidence type="ECO:0000313" key="5">
    <source>
        <dbReference type="EMBL" id="KGK10275.1"/>
    </source>
</evidence>
<dbReference type="InterPro" id="IPR050624">
    <property type="entry name" value="HTH-type_Tx_Regulator"/>
</dbReference>
<reference evidence="5 6" key="1">
    <citation type="submission" date="2014-04" db="EMBL/GenBank/DDBJ databases">
        <title>Genome sequencing of Vibrio navarrensis strains.</title>
        <authorList>
            <person name="Gladney L.M."/>
            <person name="Katz L.S."/>
            <person name="Marino-Ramirez L."/>
            <person name="Jordan I.K."/>
        </authorList>
    </citation>
    <scope>NUCLEOTIDE SEQUENCE [LARGE SCALE GENOMIC DNA]</scope>
    <source>
        <strain evidence="5 6">ATCC 51183</strain>
    </source>
</reference>
<dbReference type="Proteomes" id="UP000029994">
    <property type="component" value="Unassembled WGS sequence"/>
</dbReference>
<evidence type="ECO:0000313" key="6">
    <source>
        <dbReference type="Proteomes" id="UP000029994"/>
    </source>
</evidence>
<dbReference type="PANTHER" id="PTHR43479:SF11">
    <property type="entry name" value="ACREF_ENVCD OPERON REPRESSOR-RELATED"/>
    <property type="match status" value="1"/>
</dbReference>
<dbReference type="RefSeq" id="WP_039423590.1">
    <property type="nucleotide sequence ID" value="NZ_CP061845.1"/>
</dbReference>